<sequence length="154" mass="17860">MSWRFMLEGEPLWRKVIIGKYGVEEGGWCSLEARKGYGMGLWKAIRKGWDAFKSKISYDLGHGRRVRFWKDIWCGDTLLSISFPSLFAIATSKEAWVCDVWEHTNFGGCWNPRFVRNFQDWELGCVEAFLLRLHGKSVSREVDDKVVWMATKGG</sequence>
<dbReference type="AlphaFoldDB" id="A0A438K1R4"/>
<organism evidence="1 2">
    <name type="scientific">Vitis vinifera</name>
    <name type="common">Grape</name>
    <dbReference type="NCBI Taxonomy" id="29760"/>
    <lineage>
        <taxon>Eukaryota</taxon>
        <taxon>Viridiplantae</taxon>
        <taxon>Streptophyta</taxon>
        <taxon>Embryophyta</taxon>
        <taxon>Tracheophyta</taxon>
        <taxon>Spermatophyta</taxon>
        <taxon>Magnoliopsida</taxon>
        <taxon>eudicotyledons</taxon>
        <taxon>Gunneridae</taxon>
        <taxon>Pentapetalae</taxon>
        <taxon>rosids</taxon>
        <taxon>Vitales</taxon>
        <taxon>Vitaceae</taxon>
        <taxon>Viteae</taxon>
        <taxon>Vitis</taxon>
    </lineage>
</organism>
<evidence type="ECO:0000313" key="2">
    <source>
        <dbReference type="Proteomes" id="UP000288805"/>
    </source>
</evidence>
<proteinExistence type="predicted"/>
<dbReference type="PANTHER" id="PTHR36617:SF16">
    <property type="entry name" value="OS04G0516500 PROTEIN"/>
    <property type="match status" value="1"/>
</dbReference>
<name>A0A438K1R4_VITVI</name>
<protein>
    <submittedName>
        <fullName evidence="1">Uncharacterized protein</fullName>
    </submittedName>
</protein>
<accession>A0A438K1R4</accession>
<dbReference type="EMBL" id="QGNW01000019">
    <property type="protein sequence ID" value="RVX15150.1"/>
    <property type="molecule type" value="Genomic_DNA"/>
</dbReference>
<dbReference type="PANTHER" id="PTHR36617">
    <property type="entry name" value="PROTEIN, PUTATIVE-RELATED"/>
    <property type="match status" value="1"/>
</dbReference>
<evidence type="ECO:0000313" key="1">
    <source>
        <dbReference type="EMBL" id="RVX15150.1"/>
    </source>
</evidence>
<reference evidence="1 2" key="1">
    <citation type="journal article" date="2018" name="PLoS Genet.">
        <title>Population sequencing reveals clonal diversity and ancestral inbreeding in the grapevine cultivar Chardonnay.</title>
        <authorList>
            <person name="Roach M.J."/>
            <person name="Johnson D.L."/>
            <person name="Bohlmann J."/>
            <person name="van Vuuren H.J."/>
            <person name="Jones S.J."/>
            <person name="Pretorius I.S."/>
            <person name="Schmidt S.A."/>
            <person name="Borneman A.R."/>
        </authorList>
    </citation>
    <scope>NUCLEOTIDE SEQUENCE [LARGE SCALE GENOMIC DNA]</scope>
    <source>
        <strain evidence="2">cv. Chardonnay</strain>
        <tissue evidence="1">Leaf</tissue>
    </source>
</reference>
<dbReference type="Proteomes" id="UP000288805">
    <property type="component" value="Unassembled WGS sequence"/>
</dbReference>
<comment type="caution">
    <text evidence="1">The sequence shown here is derived from an EMBL/GenBank/DDBJ whole genome shotgun (WGS) entry which is preliminary data.</text>
</comment>
<gene>
    <name evidence="1" type="ORF">CK203_007828</name>
</gene>